<evidence type="ECO:0000256" key="3">
    <source>
        <dbReference type="ARBA" id="ARBA00023012"/>
    </source>
</evidence>
<keyword evidence="2" id="KW-0597">Phosphoprotein</keyword>
<evidence type="ECO:0000256" key="5">
    <source>
        <dbReference type="ARBA" id="ARBA00023159"/>
    </source>
</evidence>
<evidence type="ECO:0000256" key="1">
    <source>
        <dbReference type="ARBA" id="ARBA00004123"/>
    </source>
</evidence>
<gene>
    <name evidence="12" type="ORF">Fot_08771</name>
</gene>
<dbReference type="AlphaFoldDB" id="A0ABD1X044"/>
<dbReference type="PROSITE" id="PS51294">
    <property type="entry name" value="HTH_MYB"/>
    <property type="match status" value="1"/>
</dbReference>
<sequence length="384" mass="43763">MQELRGFSINEGQRTSNASYLALIHDIHVLLVDHDSEGLISTAKMLELCSYKVTSVELASSGLSLLSSGHSHFDIIMANINSPDLHGFNLLQQAVDMDLPVILMSDEDNAFLAMRALQNGAFLCMQKPAKMEMLTCLWQHVLREKKWIYKEKEREVAGIEIRGDFREEHINAIGVDNMKNGDKLKKKIRGEKRKNEDEEYDLENPNKRIKRKSCIEWTQQLHGKFMDAIAQLGEGRCFPKEIQDLMNVPGLTRMQIASHLQKCRNHNWLGPQERKSLPTRTPSQEKARKFGSVPRLGKTSLPCFQIEENHEINRGNEFMPNDGGHGNRPIAPTLPSHQPRYEPFLSSSSNATPATNFSLNRRHQADDFYNFPDIDDLICNKNQG</sequence>
<accession>A0ABD1X044</accession>
<comment type="caution">
    <text evidence="12">The sequence shown here is derived from an EMBL/GenBank/DDBJ whole genome shotgun (WGS) entry which is preliminary data.</text>
</comment>
<keyword evidence="5" id="KW-0010">Activator</keyword>
<keyword evidence="7" id="KW-0539">Nucleus</keyword>
<evidence type="ECO:0000256" key="9">
    <source>
        <dbReference type="SAM" id="MobiDB-lite"/>
    </source>
</evidence>
<proteinExistence type="predicted"/>
<dbReference type="InterPro" id="IPR011006">
    <property type="entry name" value="CheY-like_superfamily"/>
</dbReference>
<comment type="caution">
    <text evidence="8">Lacks conserved residue(s) required for the propagation of feature annotation.</text>
</comment>
<dbReference type="EMBL" id="JBFOLJ010000002">
    <property type="protein sequence ID" value="KAL2555152.1"/>
    <property type="molecule type" value="Genomic_DNA"/>
</dbReference>
<dbReference type="Gene3D" id="3.40.50.2300">
    <property type="match status" value="1"/>
</dbReference>
<dbReference type="Gene3D" id="1.10.10.60">
    <property type="entry name" value="Homeodomain-like"/>
    <property type="match status" value="1"/>
</dbReference>
<dbReference type="SUPFAM" id="SSF52172">
    <property type="entry name" value="CheY-like"/>
    <property type="match status" value="1"/>
</dbReference>
<dbReference type="Proteomes" id="UP001604277">
    <property type="component" value="Unassembled WGS sequence"/>
</dbReference>
<keyword evidence="6" id="KW-0804">Transcription</keyword>
<feature type="region of interest" description="Disordered" evidence="9">
    <location>
        <begin position="269"/>
        <end position="291"/>
    </location>
</feature>
<evidence type="ECO:0000256" key="4">
    <source>
        <dbReference type="ARBA" id="ARBA00023015"/>
    </source>
</evidence>
<dbReference type="InterPro" id="IPR001005">
    <property type="entry name" value="SANT/Myb"/>
</dbReference>
<evidence type="ECO:0000256" key="2">
    <source>
        <dbReference type="ARBA" id="ARBA00022553"/>
    </source>
</evidence>
<evidence type="ECO:0000313" key="13">
    <source>
        <dbReference type="Proteomes" id="UP001604277"/>
    </source>
</evidence>
<dbReference type="Pfam" id="PF00249">
    <property type="entry name" value="Myb_DNA-binding"/>
    <property type="match status" value="1"/>
</dbReference>
<feature type="domain" description="HTH myb-type" evidence="11">
    <location>
        <begin position="217"/>
        <end position="268"/>
    </location>
</feature>
<dbReference type="InterPro" id="IPR017930">
    <property type="entry name" value="Myb_dom"/>
</dbReference>
<dbReference type="Pfam" id="PF00072">
    <property type="entry name" value="Response_reg"/>
    <property type="match status" value="1"/>
</dbReference>
<organism evidence="12 13">
    <name type="scientific">Forsythia ovata</name>
    <dbReference type="NCBI Taxonomy" id="205694"/>
    <lineage>
        <taxon>Eukaryota</taxon>
        <taxon>Viridiplantae</taxon>
        <taxon>Streptophyta</taxon>
        <taxon>Embryophyta</taxon>
        <taxon>Tracheophyta</taxon>
        <taxon>Spermatophyta</taxon>
        <taxon>Magnoliopsida</taxon>
        <taxon>eudicotyledons</taxon>
        <taxon>Gunneridae</taxon>
        <taxon>Pentapetalae</taxon>
        <taxon>asterids</taxon>
        <taxon>lamiids</taxon>
        <taxon>Lamiales</taxon>
        <taxon>Oleaceae</taxon>
        <taxon>Forsythieae</taxon>
        <taxon>Forsythia</taxon>
    </lineage>
</organism>
<name>A0ABD1X044_9LAMI</name>
<reference evidence="13" key="1">
    <citation type="submission" date="2024-07" db="EMBL/GenBank/DDBJ databases">
        <title>Two chromosome-level genome assemblies of Korean endemic species Abeliophyllum distichum and Forsythia ovata (Oleaceae).</title>
        <authorList>
            <person name="Jang H."/>
        </authorList>
    </citation>
    <scope>NUCLEOTIDE SEQUENCE [LARGE SCALE GENOMIC DNA]</scope>
</reference>
<dbReference type="PROSITE" id="PS50110">
    <property type="entry name" value="RESPONSE_REGULATORY"/>
    <property type="match status" value="1"/>
</dbReference>
<comment type="subcellular location">
    <subcellularLocation>
        <location evidence="1">Nucleus</location>
    </subcellularLocation>
</comment>
<keyword evidence="13" id="KW-1185">Reference proteome</keyword>
<evidence type="ECO:0000256" key="7">
    <source>
        <dbReference type="ARBA" id="ARBA00023242"/>
    </source>
</evidence>
<dbReference type="FunFam" id="1.10.10.60:FF:000007">
    <property type="entry name" value="Two-component response regulator"/>
    <property type="match status" value="1"/>
</dbReference>
<feature type="domain" description="Response regulatory" evidence="10">
    <location>
        <begin position="28"/>
        <end position="142"/>
    </location>
</feature>
<evidence type="ECO:0000313" key="12">
    <source>
        <dbReference type="EMBL" id="KAL2555152.1"/>
    </source>
</evidence>
<dbReference type="SMART" id="SM00448">
    <property type="entry name" value="REC"/>
    <property type="match status" value="1"/>
</dbReference>
<dbReference type="GO" id="GO:0005634">
    <property type="term" value="C:nucleus"/>
    <property type="evidence" value="ECO:0007669"/>
    <property type="project" value="UniProtKB-SubCell"/>
</dbReference>
<dbReference type="PANTHER" id="PTHR43874">
    <property type="entry name" value="TWO-COMPONENT RESPONSE REGULATOR"/>
    <property type="match status" value="1"/>
</dbReference>
<dbReference type="NCBIfam" id="TIGR01557">
    <property type="entry name" value="myb_SHAQKYF"/>
    <property type="match status" value="1"/>
</dbReference>
<evidence type="ECO:0000259" key="10">
    <source>
        <dbReference type="PROSITE" id="PS50110"/>
    </source>
</evidence>
<dbReference type="InterPro" id="IPR045279">
    <property type="entry name" value="ARR-like"/>
</dbReference>
<dbReference type="InterPro" id="IPR001789">
    <property type="entry name" value="Sig_transdc_resp-reg_receiver"/>
</dbReference>
<dbReference type="InterPro" id="IPR006447">
    <property type="entry name" value="Myb_dom_plants"/>
</dbReference>
<dbReference type="SUPFAM" id="SSF46689">
    <property type="entry name" value="Homeodomain-like"/>
    <property type="match status" value="1"/>
</dbReference>
<evidence type="ECO:0000259" key="11">
    <source>
        <dbReference type="PROSITE" id="PS51294"/>
    </source>
</evidence>
<keyword evidence="3" id="KW-0902">Two-component regulatory system</keyword>
<protein>
    <submittedName>
        <fullName evidence="12">Two-component response regulator ARR10-like</fullName>
    </submittedName>
</protein>
<evidence type="ECO:0000256" key="8">
    <source>
        <dbReference type="PROSITE-ProRule" id="PRU00169"/>
    </source>
</evidence>
<dbReference type="InterPro" id="IPR009057">
    <property type="entry name" value="Homeodomain-like_sf"/>
</dbReference>
<dbReference type="GO" id="GO:0000160">
    <property type="term" value="P:phosphorelay signal transduction system"/>
    <property type="evidence" value="ECO:0007669"/>
    <property type="project" value="UniProtKB-KW"/>
</dbReference>
<dbReference type="PANTHER" id="PTHR43874:SF87">
    <property type="entry name" value="HTH MYB-TYPE DOMAIN-CONTAINING PROTEIN"/>
    <property type="match status" value="1"/>
</dbReference>
<evidence type="ECO:0000256" key="6">
    <source>
        <dbReference type="ARBA" id="ARBA00023163"/>
    </source>
</evidence>
<keyword evidence="4" id="KW-0805">Transcription regulation</keyword>